<evidence type="ECO:0000313" key="4">
    <source>
        <dbReference type="Proteomes" id="UP001432322"/>
    </source>
</evidence>
<organism evidence="3 4">
    <name type="scientific">Pristionchus fissidentatus</name>
    <dbReference type="NCBI Taxonomy" id="1538716"/>
    <lineage>
        <taxon>Eukaryota</taxon>
        <taxon>Metazoa</taxon>
        <taxon>Ecdysozoa</taxon>
        <taxon>Nematoda</taxon>
        <taxon>Chromadorea</taxon>
        <taxon>Rhabditida</taxon>
        <taxon>Rhabditina</taxon>
        <taxon>Diplogasteromorpha</taxon>
        <taxon>Diplogasteroidea</taxon>
        <taxon>Neodiplogasteridae</taxon>
        <taxon>Pristionchus</taxon>
    </lineage>
</organism>
<keyword evidence="4" id="KW-1185">Reference proteome</keyword>
<dbReference type="InterPro" id="IPR003609">
    <property type="entry name" value="Pan_app"/>
</dbReference>
<dbReference type="Proteomes" id="UP001432322">
    <property type="component" value="Unassembled WGS sequence"/>
</dbReference>
<comment type="caution">
    <text evidence="3">The sequence shown here is derived from an EMBL/GenBank/DDBJ whole genome shotgun (WGS) entry which is preliminary data.</text>
</comment>
<gene>
    <name evidence="3" type="ORF">PFISCL1PPCAC_13818</name>
</gene>
<proteinExistence type="predicted"/>
<dbReference type="Gene3D" id="3.50.4.10">
    <property type="entry name" value="Hepatocyte Growth Factor"/>
    <property type="match status" value="1"/>
</dbReference>
<dbReference type="SUPFAM" id="SSF57414">
    <property type="entry name" value="Hairpin loop containing domain-like"/>
    <property type="match status" value="1"/>
</dbReference>
<feature type="chain" id="PRO_5043697445" description="Apple domain-containing protein" evidence="1">
    <location>
        <begin position="17"/>
        <end position="171"/>
    </location>
</feature>
<dbReference type="Pfam" id="PF08276">
    <property type="entry name" value="PAN_2"/>
    <property type="match status" value="1"/>
</dbReference>
<keyword evidence="1" id="KW-0732">Signal</keyword>
<dbReference type="EMBL" id="BTSY01000004">
    <property type="protein sequence ID" value="GMT22521.1"/>
    <property type="molecule type" value="Genomic_DNA"/>
</dbReference>
<reference evidence="3" key="1">
    <citation type="submission" date="2023-10" db="EMBL/GenBank/DDBJ databases">
        <title>Genome assembly of Pristionchus species.</title>
        <authorList>
            <person name="Yoshida K."/>
            <person name="Sommer R.J."/>
        </authorList>
    </citation>
    <scope>NUCLEOTIDE SEQUENCE</scope>
    <source>
        <strain evidence="3">RS5133</strain>
    </source>
</reference>
<name>A0AAV5VVF2_9BILA</name>
<feature type="signal peptide" evidence="1">
    <location>
        <begin position="1"/>
        <end position="16"/>
    </location>
</feature>
<dbReference type="AlphaFoldDB" id="A0AAV5VVF2"/>
<protein>
    <recommendedName>
        <fullName evidence="2">Apple domain-containing protein</fullName>
    </recommendedName>
</protein>
<accession>A0AAV5VVF2</accession>
<evidence type="ECO:0000313" key="3">
    <source>
        <dbReference type="EMBL" id="GMT22521.1"/>
    </source>
</evidence>
<evidence type="ECO:0000256" key="1">
    <source>
        <dbReference type="SAM" id="SignalP"/>
    </source>
</evidence>
<feature type="domain" description="Apple" evidence="2">
    <location>
        <begin position="38"/>
        <end position="76"/>
    </location>
</feature>
<sequence>MVRICIMLVVFQLVRAEEAPCFTQSEVSFTARPMHRWITNVETAAVCENECIKDAKCDAYSFVDTRCVLLGSRMADAPLWLRSPDCGTPASSPPPTTVTPISACGDIIVEIPADCPQCNAPTITATSVKCAAGFTLMADSKFVVKLTCFPPTWTGDVGTAKPGSKAYCKPA</sequence>
<evidence type="ECO:0000259" key="2">
    <source>
        <dbReference type="Pfam" id="PF08276"/>
    </source>
</evidence>